<evidence type="ECO:0000259" key="12">
    <source>
        <dbReference type="PROSITE" id="PS50111"/>
    </source>
</evidence>
<keyword evidence="6 11" id="KW-0472">Membrane</keyword>
<feature type="coiled-coil region" evidence="10">
    <location>
        <begin position="263"/>
        <end position="293"/>
    </location>
</feature>
<dbReference type="Gene3D" id="3.30.450.20">
    <property type="entry name" value="PAS domain"/>
    <property type="match status" value="1"/>
</dbReference>
<evidence type="ECO:0000256" key="2">
    <source>
        <dbReference type="ARBA" id="ARBA00022475"/>
    </source>
</evidence>
<feature type="domain" description="T-SNARE coiled-coil homology" evidence="13">
    <location>
        <begin position="465"/>
        <end position="527"/>
    </location>
</feature>
<dbReference type="CDD" id="cd06225">
    <property type="entry name" value="HAMP"/>
    <property type="match status" value="1"/>
</dbReference>
<comment type="similarity">
    <text evidence="8">Belongs to the methyl-accepting chemotaxis (MCP) protein family.</text>
</comment>
<dbReference type="PROSITE" id="PS50111">
    <property type="entry name" value="CHEMOTAXIS_TRANSDUC_2"/>
    <property type="match status" value="1"/>
</dbReference>
<keyword evidence="7 9" id="KW-0807">Transducer</keyword>
<evidence type="ECO:0000259" key="14">
    <source>
        <dbReference type="PROSITE" id="PS50885"/>
    </source>
</evidence>
<keyword evidence="10" id="KW-0175">Coiled coil</keyword>
<feature type="transmembrane region" description="Helical" evidence="11">
    <location>
        <begin position="15"/>
        <end position="39"/>
    </location>
</feature>
<feature type="transmembrane region" description="Helical" evidence="11">
    <location>
        <begin position="197"/>
        <end position="218"/>
    </location>
</feature>
<keyword evidence="3" id="KW-0997">Cell inner membrane</keyword>
<dbReference type="PROSITE" id="PS50192">
    <property type="entry name" value="T_SNARE"/>
    <property type="match status" value="1"/>
</dbReference>
<dbReference type="Gene3D" id="1.10.287.950">
    <property type="entry name" value="Methyl-accepting chemotaxis protein"/>
    <property type="match status" value="1"/>
</dbReference>
<feature type="domain" description="Methyl-accepting transducer" evidence="12">
    <location>
        <begin position="295"/>
        <end position="549"/>
    </location>
</feature>
<organism evidence="15">
    <name type="scientific">Bradyrhizobium barranii subsp. barranii</name>
    <dbReference type="NCBI Taxonomy" id="2823807"/>
    <lineage>
        <taxon>Bacteria</taxon>
        <taxon>Pseudomonadati</taxon>
        <taxon>Pseudomonadota</taxon>
        <taxon>Alphaproteobacteria</taxon>
        <taxon>Hyphomicrobiales</taxon>
        <taxon>Nitrobacteraceae</taxon>
        <taxon>Bradyrhizobium</taxon>
        <taxon>Bradyrhizobium barranii</taxon>
    </lineage>
</organism>
<dbReference type="EMBL" id="JACBFH010000001">
    <property type="protein sequence ID" value="NYY96023.1"/>
    <property type="molecule type" value="Genomic_DNA"/>
</dbReference>
<evidence type="ECO:0000256" key="6">
    <source>
        <dbReference type="ARBA" id="ARBA00023136"/>
    </source>
</evidence>
<dbReference type="GO" id="GO:0007165">
    <property type="term" value="P:signal transduction"/>
    <property type="evidence" value="ECO:0007669"/>
    <property type="project" value="UniProtKB-KW"/>
</dbReference>
<dbReference type="InterPro" id="IPR000727">
    <property type="entry name" value="T_SNARE_dom"/>
</dbReference>
<feature type="domain" description="HAMP" evidence="14">
    <location>
        <begin position="219"/>
        <end position="272"/>
    </location>
</feature>
<dbReference type="PROSITE" id="PS50885">
    <property type="entry name" value="HAMP"/>
    <property type="match status" value="1"/>
</dbReference>
<gene>
    <name evidence="15" type="ORF">G6321_48715</name>
</gene>
<evidence type="ECO:0000256" key="1">
    <source>
        <dbReference type="ARBA" id="ARBA00004429"/>
    </source>
</evidence>
<evidence type="ECO:0000313" key="15">
    <source>
        <dbReference type="EMBL" id="NYY96023.1"/>
    </source>
</evidence>
<evidence type="ECO:0000256" key="9">
    <source>
        <dbReference type="PROSITE-ProRule" id="PRU00284"/>
    </source>
</evidence>
<dbReference type="SMART" id="SM00304">
    <property type="entry name" value="HAMP"/>
    <property type="match status" value="1"/>
</dbReference>
<accession>A0A7Z0QK73</accession>
<dbReference type="InterPro" id="IPR003660">
    <property type="entry name" value="HAMP_dom"/>
</dbReference>
<dbReference type="AlphaFoldDB" id="A0A7Z0QK73"/>
<dbReference type="Pfam" id="PF00015">
    <property type="entry name" value="MCPsignal"/>
    <property type="match status" value="1"/>
</dbReference>
<dbReference type="PANTHER" id="PTHR32089">
    <property type="entry name" value="METHYL-ACCEPTING CHEMOTAXIS PROTEIN MCPB"/>
    <property type="match status" value="1"/>
</dbReference>
<reference evidence="15" key="1">
    <citation type="submission" date="2020-06" db="EMBL/GenBank/DDBJ databases">
        <title>Whole Genome Sequence of Bradyrhizobium sp. Strain 323S2.</title>
        <authorList>
            <person name="Bromfield E.S.P."/>
        </authorList>
    </citation>
    <scope>NUCLEOTIDE SEQUENCE [LARGE SCALE GENOMIC DNA]</scope>
    <source>
        <strain evidence="15">323S2</strain>
    </source>
</reference>
<dbReference type="InterPro" id="IPR004089">
    <property type="entry name" value="MCPsignal_dom"/>
</dbReference>
<dbReference type="SUPFAM" id="SSF58104">
    <property type="entry name" value="Methyl-accepting chemotaxis protein (MCP) signaling domain"/>
    <property type="match status" value="1"/>
</dbReference>
<comment type="caution">
    <text evidence="15">The sequence shown here is derived from an EMBL/GenBank/DDBJ whole genome shotgun (WGS) entry which is preliminary data.</text>
</comment>
<name>A0A7Z0QK73_9BRAD</name>
<evidence type="ECO:0000256" key="5">
    <source>
        <dbReference type="ARBA" id="ARBA00022989"/>
    </source>
</evidence>
<evidence type="ECO:0000256" key="4">
    <source>
        <dbReference type="ARBA" id="ARBA00022692"/>
    </source>
</evidence>
<keyword evidence="4 11" id="KW-0812">Transmembrane</keyword>
<keyword evidence="2" id="KW-1003">Cell membrane</keyword>
<dbReference type="SMART" id="SM01049">
    <property type="entry name" value="Cache_2"/>
    <property type="match status" value="1"/>
</dbReference>
<evidence type="ECO:0000256" key="8">
    <source>
        <dbReference type="ARBA" id="ARBA00029447"/>
    </source>
</evidence>
<keyword evidence="5 11" id="KW-1133">Transmembrane helix</keyword>
<proteinExistence type="inferred from homology"/>
<protein>
    <submittedName>
        <fullName evidence="15">Cache domain-containing protein</fullName>
    </submittedName>
</protein>
<dbReference type="SMART" id="SM00283">
    <property type="entry name" value="MA"/>
    <property type="match status" value="1"/>
</dbReference>
<dbReference type="PANTHER" id="PTHR32089:SF112">
    <property type="entry name" value="LYSOZYME-LIKE PROTEIN-RELATED"/>
    <property type="match status" value="1"/>
</dbReference>
<dbReference type="Pfam" id="PF00672">
    <property type="entry name" value="HAMP"/>
    <property type="match status" value="1"/>
</dbReference>
<dbReference type="InterPro" id="IPR033480">
    <property type="entry name" value="sCache_2"/>
</dbReference>
<evidence type="ECO:0000256" key="11">
    <source>
        <dbReference type="SAM" id="Phobius"/>
    </source>
</evidence>
<evidence type="ECO:0000256" key="7">
    <source>
        <dbReference type="ARBA" id="ARBA00023224"/>
    </source>
</evidence>
<dbReference type="Pfam" id="PF17200">
    <property type="entry name" value="sCache_2"/>
    <property type="match status" value="1"/>
</dbReference>
<evidence type="ECO:0000259" key="13">
    <source>
        <dbReference type="PROSITE" id="PS50192"/>
    </source>
</evidence>
<evidence type="ECO:0000256" key="10">
    <source>
        <dbReference type="SAM" id="Coils"/>
    </source>
</evidence>
<sequence>MSIPTWRRQVKQTKIAWRLAIITLVMFVGVIAVATTALLELRTQIESERERSLRSVVDVVASQIDGLAPDLRSGRLTRDGLIEKVRSIVSTARYDGNNYFFVWDWDGTILADRGTPQNIGKNLLDKGDVKGTLFRKEIVDKAQQTGSGVVTYYFPRAGQTEPLRKKAFVIGLPELKLIVASGMYVDDLEGAFGAAAFRLGGFMLLIVLVSGAFTMLVARSISRPLVAMDRRLREIVAGDLDGDIPGLDRRDEIGRMASSVGVLRDHSVEVVRLRKLQEEAERQAAETRRIDMNSLADRFEQAVGEVVEAVSSASTELEASAKALRNTADHSENLTGIVADASGVASTNVQSVAAATEQLSSSINEISRQVLESARIASEAVGQAQDTNRRVGELTEAAGRIGDVVELINGIAGQTNLLALNATIEAARAGEAGRGFAVVASEVKALAEQTAKATGEIGQQISGIQVATQESVVAIKAISNTIERLSESASAISAAVEEQHAATQEISRNVQHAAEGTHRVSTNIADVKRGATDTGSASAQVLSAAQTLSVDSEKLRSEIGHFLSSVRAA</sequence>
<comment type="subcellular location">
    <subcellularLocation>
        <location evidence="1">Cell inner membrane</location>
        <topology evidence="1">Multi-pass membrane protein</topology>
    </subcellularLocation>
</comment>
<dbReference type="GO" id="GO:0005886">
    <property type="term" value="C:plasma membrane"/>
    <property type="evidence" value="ECO:0007669"/>
    <property type="project" value="UniProtKB-SubCell"/>
</dbReference>
<dbReference type="Gene3D" id="6.10.340.10">
    <property type="match status" value="1"/>
</dbReference>
<evidence type="ECO:0000256" key="3">
    <source>
        <dbReference type="ARBA" id="ARBA00022519"/>
    </source>
</evidence>